<evidence type="ECO:0000313" key="2">
    <source>
        <dbReference type="EMBL" id="KST68581.1"/>
    </source>
</evidence>
<dbReference type="EMBL" id="LMTZ01000055">
    <property type="protein sequence ID" value="KST68581.1"/>
    <property type="molecule type" value="Genomic_DNA"/>
</dbReference>
<protein>
    <submittedName>
        <fullName evidence="2">Uncharacterized protein</fullName>
    </submittedName>
</protein>
<evidence type="ECO:0000256" key="1">
    <source>
        <dbReference type="SAM" id="MobiDB-lite"/>
    </source>
</evidence>
<organism evidence="2 3">
    <name type="scientific">Mastigocoleus testarum BC008</name>
    <dbReference type="NCBI Taxonomy" id="371196"/>
    <lineage>
        <taxon>Bacteria</taxon>
        <taxon>Bacillati</taxon>
        <taxon>Cyanobacteriota</taxon>
        <taxon>Cyanophyceae</taxon>
        <taxon>Nostocales</taxon>
        <taxon>Hapalosiphonaceae</taxon>
        <taxon>Mastigocoleus</taxon>
    </lineage>
</organism>
<accession>A0A0V7ZVB1</accession>
<dbReference type="InterPro" id="IPR020885">
    <property type="entry name" value="UPF0367"/>
</dbReference>
<gene>
    <name evidence="2" type="ORF">BC008_33560</name>
</gene>
<feature type="region of interest" description="Disordered" evidence="1">
    <location>
        <begin position="63"/>
        <end position="90"/>
    </location>
</feature>
<dbReference type="RefSeq" id="WP_027846966.1">
    <property type="nucleotide sequence ID" value="NZ_LMTZ01000055.1"/>
</dbReference>
<comment type="caution">
    <text evidence="2">The sequence shown here is derived from an EMBL/GenBank/DDBJ whole genome shotgun (WGS) entry which is preliminary data.</text>
</comment>
<name>A0A0V7ZVB1_9CYAN</name>
<dbReference type="Proteomes" id="UP000053372">
    <property type="component" value="Unassembled WGS sequence"/>
</dbReference>
<reference evidence="2 3" key="1">
    <citation type="journal article" date="2015" name="Genome Announc.">
        <title>Draft Genome of the Euendolithic (true boring) Cyanobacterium Mastigocoleus testarum strain BC008.</title>
        <authorList>
            <person name="Guida B.S."/>
            <person name="Garcia-Pichel F."/>
        </authorList>
    </citation>
    <scope>NUCLEOTIDE SEQUENCE [LARGE SCALE GENOMIC DNA]</scope>
    <source>
        <strain evidence="2 3">BC008</strain>
    </source>
</reference>
<sequence>MFTIDLTLRNVPFPVSLERKSEEDAEALFQEILTAMNSGKPEILEAKSEGKQEKKVAIRSSEISGVQMTRKEGSGAAAGRQPGFFALTSE</sequence>
<dbReference type="Pfam" id="PF26132">
    <property type="entry name" value="UPF0367"/>
    <property type="match status" value="1"/>
</dbReference>
<dbReference type="OrthoDB" id="516864at2"/>
<dbReference type="NCBIfam" id="NF010236">
    <property type="entry name" value="PRK13683.1"/>
    <property type="match status" value="1"/>
</dbReference>
<dbReference type="AlphaFoldDB" id="A0A0V7ZVB1"/>
<proteinExistence type="predicted"/>
<evidence type="ECO:0000313" key="3">
    <source>
        <dbReference type="Proteomes" id="UP000053372"/>
    </source>
</evidence>
<keyword evidence="3" id="KW-1185">Reference proteome</keyword>